<reference evidence="1" key="2">
    <citation type="submission" date="2023-07" db="EMBL/GenBank/DDBJ databases">
        <authorList>
            <person name="Bai X.-H."/>
            <person name="Wang H.-H."/>
            <person name="Wang J."/>
            <person name="Ma M.-Y."/>
            <person name="Hu H.-H."/>
            <person name="Song Z.-L."/>
            <person name="Ma H.-G."/>
            <person name="Fan Y."/>
            <person name="Du C.-Y."/>
            <person name="Xu J.-C."/>
        </authorList>
    </citation>
    <scope>NUCLEOTIDE SEQUENCE</scope>
    <source>
        <strain evidence="1">CZ1</strain>
    </source>
</reference>
<dbReference type="AlphaFoldDB" id="A0AA97AKQ0"/>
<dbReference type="EMBL" id="CP130144">
    <property type="protein sequence ID" value="WNZ43448.1"/>
    <property type="molecule type" value="Genomic_DNA"/>
</dbReference>
<proteinExistence type="predicted"/>
<sequence>MDAIEFEFTLPRGLVGTDGAVHRQGIMRLATAKDEIAVQRDRRTQESTAYGLLIMLSRVIKQLGSLSTLTPENLENLFSRDLAYLREFFNRINQQGNAHIPAQCPTCSTAFQVELELAGEP</sequence>
<gene>
    <name evidence="1" type="ORF">Q2T42_16515</name>
</gene>
<protein>
    <submittedName>
        <fullName evidence="1">Phage tail assembly protein</fullName>
    </submittedName>
</protein>
<accession>A0AA97AKQ0</accession>
<dbReference type="RefSeq" id="WP_268182913.1">
    <property type="nucleotide sequence ID" value="NZ_CP130144.1"/>
</dbReference>
<name>A0AA97AKQ0_LEPBY</name>
<organism evidence="1">
    <name type="scientific">Leptolyngbya boryana CZ1</name>
    <dbReference type="NCBI Taxonomy" id="3060204"/>
    <lineage>
        <taxon>Bacteria</taxon>
        <taxon>Bacillati</taxon>
        <taxon>Cyanobacteriota</taxon>
        <taxon>Cyanophyceae</taxon>
        <taxon>Leptolyngbyales</taxon>
        <taxon>Leptolyngbyaceae</taxon>
        <taxon>Leptolyngbya group</taxon>
        <taxon>Leptolyngbya</taxon>
    </lineage>
</organism>
<reference evidence="1" key="1">
    <citation type="journal article" date="2023" name="Plants (Basel)">
        <title>Genomic Analysis of Leptolyngbya boryana CZ1 Reveals Efficient Carbon Fixation Modules.</title>
        <authorList>
            <person name="Bai X."/>
            <person name="Wang H."/>
            <person name="Cheng W."/>
            <person name="Wang J."/>
            <person name="Ma M."/>
            <person name="Hu H."/>
            <person name="Song Z."/>
            <person name="Ma H."/>
            <person name="Fan Y."/>
            <person name="Du C."/>
            <person name="Xu J."/>
        </authorList>
    </citation>
    <scope>NUCLEOTIDE SEQUENCE</scope>
    <source>
        <strain evidence="1">CZ1</strain>
    </source>
</reference>
<evidence type="ECO:0000313" key="1">
    <source>
        <dbReference type="EMBL" id="WNZ43448.1"/>
    </source>
</evidence>